<evidence type="ECO:0000256" key="1">
    <source>
        <dbReference type="ARBA" id="ARBA00004141"/>
    </source>
</evidence>
<feature type="transmembrane region" description="Helical" evidence="7">
    <location>
        <begin position="341"/>
        <end position="363"/>
    </location>
</feature>
<dbReference type="OrthoDB" id="419616at2759"/>
<keyword evidence="3 7" id="KW-0812">Transmembrane</keyword>
<keyword evidence="4 7" id="KW-1133">Transmembrane helix</keyword>
<feature type="transmembrane region" description="Helical" evidence="7">
    <location>
        <begin position="375"/>
        <end position="397"/>
    </location>
</feature>
<dbReference type="SUPFAM" id="SSF103473">
    <property type="entry name" value="MFS general substrate transporter"/>
    <property type="match status" value="1"/>
</dbReference>
<evidence type="ECO:0000256" key="5">
    <source>
        <dbReference type="ARBA" id="ARBA00023136"/>
    </source>
</evidence>
<gene>
    <name evidence="9" type="primary">ZIFL1_3</name>
    <name evidence="9" type="ORF">Hypma_006268</name>
</gene>
<evidence type="ECO:0000313" key="9">
    <source>
        <dbReference type="EMBL" id="RDB25878.1"/>
    </source>
</evidence>
<dbReference type="InParanoid" id="A0A369JVR0"/>
<feature type="transmembrane region" description="Helical" evidence="7">
    <location>
        <begin position="201"/>
        <end position="223"/>
    </location>
</feature>
<name>A0A369JVR0_HYPMA</name>
<evidence type="ECO:0000259" key="8">
    <source>
        <dbReference type="PROSITE" id="PS50850"/>
    </source>
</evidence>
<dbReference type="Gene3D" id="1.20.1250.20">
    <property type="entry name" value="MFS general substrate transporter like domains"/>
    <property type="match status" value="1"/>
</dbReference>
<sequence length="488" mass="52953">MTVAHQSDAIEDCENRQQERTPLPKFQLFIIFLIQFAEPITATVIAPFVNQFVRDTGVIRGDERRTGYYAGIIGSAFFFSEALTVFHWGRISDWVGRRPVLLLGPIGLSFAMLSFGLSTSFWSMLASRCVQGVFNGNIGVSKVVLAEITDSTNIGDAFAMVSLVWSFGSSIGPILGGILSQPATRWPFLFGKISLFRDHPYFLPCAAASLLAFASGAIAFISLKETLPSAVAQQKIDGQMNSSVEAAKSNTDSTTRLLEDHDSVDYGSSEGSNVSRESRRRSSSTILDTEQPPPFKALLTPQVIITLSVYTFLAFVDMSSQILLPLVYSTSIPLGGLGFDAYQIGVILGVWGVINVIVQLSFLGNLIRRFGPTKVHIFSQCSYVWNIGLYPLLSFLVKRSGRVDAKVWTVMIVQLALRLTNNMAYGSIQVLIVDVAPNRASLGATNGLAQALGCVGRSIAPAAISAFTAEEATITPKGPAYKQPHAHY</sequence>
<feature type="transmembrane region" description="Helical" evidence="7">
    <location>
        <begin position="26"/>
        <end position="48"/>
    </location>
</feature>
<dbReference type="InterPro" id="IPR011701">
    <property type="entry name" value="MFS"/>
</dbReference>
<organism evidence="9 10">
    <name type="scientific">Hypsizygus marmoreus</name>
    <name type="common">White beech mushroom</name>
    <name type="synonym">Agaricus marmoreus</name>
    <dbReference type="NCBI Taxonomy" id="39966"/>
    <lineage>
        <taxon>Eukaryota</taxon>
        <taxon>Fungi</taxon>
        <taxon>Dikarya</taxon>
        <taxon>Basidiomycota</taxon>
        <taxon>Agaricomycotina</taxon>
        <taxon>Agaricomycetes</taxon>
        <taxon>Agaricomycetidae</taxon>
        <taxon>Agaricales</taxon>
        <taxon>Tricholomatineae</taxon>
        <taxon>Lyophyllaceae</taxon>
        <taxon>Hypsizygus</taxon>
    </lineage>
</organism>
<dbReference type="PANTHER" id="PTHR23504:SF15">
    <property type="entry name" value="MAJOR FACILITATOR SUPERFAMILY (MFS) PROFILE DOMAIN-CONTAINING PROTEIN"/>
    <property type="match status" value="1"/>
</dbReference>
<accession>A0A369JVR0</accession>
<dbReference type="PANTHER" id="PTHR23504">
    <property type="entry name" value="MAJOR FACILITATOR SUPERFAMILY DOMAIN-CONTAINING PROTEIN 10"/>
    <property type="match status" value="1"/>
</dbReference>
<dbReference type="AlphaFoldDB" id="A0A369JVR0"/>
<feature type="transmembrane region" description="Helical" evidence="7">
    <location>
        <begin position="303"/>
        <end position="329"/>
    </location>
</feature>
<keyword evidence="5 7" id="KW-0472">Membrane</keyword>
<evidence type="ECO:0000313" key="10">
    <source>
        <dbReference type="Proteomes" id="UP000076154"/>
    </source>
</evidence>
<dbReference type="InterPro" id="IPR020846">
    <property type="entry name" value="MFS_dom"/>
</dbReference>
<keyword evidence="10" id="KW-1185">Reference proteome</keyword>
<evidence type="ECO:0000256" key="2">
    <source>
        <dbReference type="ARBA" id="ARBA00022448"/>
    </source>
</evidence>
<feature type="transmembrane region" description="Helical" evidence="7">
    <location>
        <begin position="100"/>
        <end position="125"/>
    </location>
</feature>
<comment type="subcellular location">
    <subcellularLocation>
        <location evidence="1">Membrane</location>
        <topology evidence="1">Multi-pass membrane protein</topology>
    </subcellularLocation>
</comment>
<feature type="domain" description="Major facilitator superfamily (MFS) profile" evidence="8">
    <location>
        <begin position="27"/>
        <end position="488"/>
    </location>
</feature>
<evidence type="ECO:0000256" key="6">
    <source>
        <dbReference type="SAM" id="MobiDB-lite"/>
    </source>
</evidence>
<dbReference type="EMBL" id="LUEZ02000040">
    <property type="protein sequence ID" value="RDB25878.1"/>
    <property type="molecule type" value="Genomic_DNA"/>
</dbReference>
<feature type="transmembrane region" description="Helical" evidence="7">
    <location>
        <begin position="157"/>
        <end position="180"/>
    </location>
</feature>
<dbReference type="PROSITE" id="PS50850">
    <property type="entry name" value="MFS"/>
    <property type="match status" value="1"/>
</dbReference>
<protein>
    <submittedName>
        <fullName evidence="9">Protein ZINC INDUCED FACILITATOR-LIKE 1</fullName>
    </submittedName>
</protein>
<dbReference type="GO" id="GO:0016020">
    <property type="term" value="C:membrane"/>
    <property type="evidence" value="ECO:0007669"/>
    <property type="project" value="UniProtKB-SubCell"/>
</dbReference>
<evidence type="ECO:0000256" key="7">
    <source>
        <dbReference type="SAM" id="Phobius"/>
    </source>
</evidence>
<keyword evidence="2" id="KW-0813">Transport</keyword>
<dbReference type="InterPro" id="IPR001958">
    <property type="entry name" value="Tet-R_TetA/multi-R_MdtG-like"/>
</dbReference>
<comment type="caution">
    <text evidence="9">The sequence shown here is derived from an EMBL/GenBank/DDBJ whole genome shotgun (WGS) entry which is preliminary data.</text>
</comment>
<evidence type="ECO:0000256" key="4">
    <source>
        <dbReference type="ARBA" id="ARBA00022989"/>
    </source>
</evidence>
<feature type="region of interest" description="Disordered" evidence="6">
    <location>
        <begin position="262"/>
        <end position="288"/>
    </location>
</feature>
<proteinExistence type="predicted"/>
<dbReference type="GO" id="GO:0022857">
    <property type="term" value="F:transmembrane transporter activity"/>
    <property type="evidence" value="ECO:0007669"/>
    <property type="project" value="InterPro"/>
</dbReference>
<dbReference type="Pfam" id="PF07690">
    <property type="entry name" value="MFS_1"/>
    <property type="match status" value="1"/>
</dbReference>
<evidence type="ECO:0000256" key="3">
    <source>
        <dbReference type="ARBA" id="ARBA00022692"/>
    </source>
</evidence>
<dbReference type="PRINTS" id="PR01035">
    <property type="entry name" value="TCRTETA"/>
</dbReference>
<dbReference type="Proteomes" id="UP000076154">
    <property type="component" value="Unassembled WGS sequence"/>
</dbReference>
<dbReference type="InterPro" id="IPR036259">
    <property type="entry name" value="MFS_trans_sf"/>
</dbReference>
<feature type="transmembrane region" description="Helical" evidence="7">
    <location>
        <begin position="68"/>
        <end position="88"/>
    </location>
</feature>
<reference evidence="9" key="1">
    <citation type="submission" date="2018-04" db="EMBL/GenBank/DDBJ databases">
        <title>Whole genome sequencing of Hypsizygus marmoreus.</title>
        <authorList>
            <person name="Choi I.-G."/>
            <person name="Min B."/>
            <person name="Kim J.-G."/>
            <person name="Kim S."/>
            <person name="Oh Y.-L."/>
            <person name="Kong W.-S."/>
            <person name="Park H."/>
            <person name="Jeong J."/>
            <person name="Song E.-S."/>
        </authorList>
    </citation>
    <scope>NUCLEOTIDE SEQUENCE [LARGE SCALE GENOMIC DNA]</scope>
    <source>
        <strain evidence="9">51987-8</strain>
    </source>
</reference>